<reference evidence="1 2" key="1">
    <citation type="submission" date="2023-08" db="EMBL/GenBank/DDBJ databases">
        <title>A Necator americanus chromosomal reference genome.</title>
        <authorList>
            <person name="Ilik V."/>
            <person name="Petrzelkova K.J."/>
            <person name="Pardy F."/>
            <person name="Fuh T."/>
            <person name="Niatou-Singa F.S."/>
            <person name="Gouil Q."/>
            <person name="Baker L."/>
            <person name="Ritchie M.E."/>
            <person name="Jex A.R."/>
            <person name="Gazzola D."/>
            <person name="Li H."/>
            <person name="Toshio Fujiwara R."/>
            <person name="Zhan B."/>
            <person name="Aroian R.V."/>
            <person name="Pafco B."/>
            <person name="Schwarz E.M."/>
        </authorList>
    </citation>
    <scope>NUCLEOTIDE SEQUENCE [LARGE SCALE GENOMIC DNA]</scope>
    <source>
        <strain evidence="1 2">Aroian</strain>
        <tissue evidence="1">Whole animal</tissue>
    </source>
</reference>
<keyword evidence="2" id="KW-1185">Reference proteome</keyword>
<sequence length="113" mass="12854">MGNINLVRVDGVCLHCWIRDQVNSISSSTTHAQIREVLEAHRSDCIPRSAGQNEGNAQRLLTKSDLIINFKGLKRQEELNKIVLLSCKKDSNDFRTDVMIAERKRITTGIYTR</sequence>
<accession>A0ABR1CF69</accession>
<evidence type="ECO:0000313" key="1">
    <source>
        <dbReference type="EMBL" id="KAK6736769.1"/>
    </source>
</evidence>
<dbReference type="EMBL" id="JAVFWL010000002">
    <property type="protein sequence ID" value="KAK6736769.1"/>
    <property type="molecule type" value="Genomic_DNA"/>
</dbReference>
<protein>
    <submittedName>
        <fullName evidence="1">Uncharacterized protein</fullName>
    </submittedName>
</protein>
<gene>
    <name evidence="1" type="primary">Necator_chrII.g7251</name>
    <name evidence="1" type="ORF">RB195_019458</name>
</gene>
<name>A0ABR1CF69_NECAM</name>
<proteinExistence type="predicted"/>
<comment type="caution">
    <text evidence="1">The sequence shown here is derived from an EMBL/GenBank/DDBJ whole genome shotgun (WGS) entry which is preliminary data.</text>
</comment>
<evidence type="ECO:0000313" key="2">
    <source>
        <dbReference type="Proteomes" id="UP001303046"/>
    </source>
</evidence>
<organism evidence="1 2">
    <name type="scientific">Necator americanus</name>
    <name type="common">Human hookworm</name>
    <dbReference type="NCBI Taxonomy" id="51031"/>
    <lineage>
        <taxon>Eukaryota</taxon>
        <taxon>Metazoa</taxon>
        <taxon>Ecdysozoa</taxon>
        <taxon>Nematoda</taxon>
        <taxon>Chromadorea</taxon>
        <taxon>Rhabditida</taxon>
        <taxon>Rhabditina</taxon>
        <taxon>Rhabditomorpha</taxon>
        <taxon>Strongyloidea</taxon>
        <taxon>Ancylostomatidae</taxon>
        <taxon>Bunostominae</taxon>
        <taxon>Necator</taxon>
    </lineage>
</organism>
<dbReference type="Proteomes" id="UP001303046">
    <property type="component" value="Unassembled WGS sequence"/>
</dbReference>